<name>A0A8J6N3L8_9DELT</name>
<evidence type="ECO:0000313" key="1">
    <source>
        <dbReference type="EMBL" id="MBC8179254.1"/>
    </source>
</evidence>
<reference evidence="1 2" key="1">
    <citation type="submission" date="2020-08" db="EMBL/GenBank/DDBJ databases">
        <title>Bridging the membrane lipid divide: bacteria of the FCB group superphylum have the potential to synthesize archaeal ether lipids.</title>
        <authorList>
            <person name="Villanueva L."/>
            <person name="Von Meijenfeldt F.A.B."/>
            <person name="Westbye A.B."/>
            <person name="Yadav S."/>
            <person name="Hopmans E.C."/>
            <person name="Dutilh B.E."/>
            <person name="Sinninghe Damste J.S."/>
        </authorList>
    </citation>
    <scope>NUCLEOTIDE SEQUENCE [LARGE SCALE GENOMIC DNA]</scope>
    <source>
        <strain evidence="1">NIOZ-UU27</strain>
    </source>
</reference>
<proteinExistence type="predicted"/>
<protein>
    <submittedName>
        <fullName evidence="1">Uncharacterized protein</fullName>
    </submittedName>
</protein>
<organism evidence="1 2">
    <name type="scientific">Candidatus Desulfacyla euxinica</name>
    <dbReference type="NCBI Taxonomy" id="2841693"/>
    <lineage>
        <taxon>Bacteria</taxon>
        <taxon>Deltaproteobacteria</taxon>
        <taxon>Candidatus Desulfacyla</taxon>
    </lineage>
</organism>
<dbReference type="Proteomes" id="UP000650524">
    <property type="component" value="Unassembled WGS sequence"/>
</dbReference>
<dbReference type="EMBL" id="JACNJD010000363">
    <property type="protein sequence ID" value="MBC8179254.1"/>
    <property type="molecule type" value="Genomic_DNA"/>
</dbReference>
<comment type="caution">
    <text evidence="1">The sequence shown here is derived from an EMBL/GenBank/DDBJ whole genome shotgun (WGS) entry which is preliminary data.</text>
</comment>
<evidence type="ECO:0000313" key="2">
    <source>
        <dbReference type="Proteomes" id="UP000650524"/>
    </source>
</evidence>
<sequence>MALVKKTIELDQDQINRIKTALKAKSEKEAINAVLKQFDTDLALAEVTLRGAGSFEFDEV</sequence>
<dbReference type="AlphaFoldDB" id="A0A8J6N3L8"/>
<accession>A0A8J6N3L8</accession>
<gene>
    <name evidence="1" type="ORF">H8E19_17770</name>
</gene>